<name>A0A077ZWJ2_STYLE</name>
<keyword evidence="3" id="KW-1185">Reference proteome</keyword>
<evidence type="ECO:0000256" key="1">
    <source>
        <dbReference type="SAM" id="MobiDB-lite"/>
    </source>
</evidence>
<evidence type="ECO:0000313" key="3">
    <source>
        <dbReference type="Proteomes" id="UP000039865"/>
    </source>
</evidence>
<reference evidence="2 3" key="1">
    <citation type="submission" date="2014-06" db="EMBL/GenBank/DDBJ databases">
        <authorList>
            <person name="Swart Estienne"/>
        </authorList>
    </citation>
    <scope>NUCLEOTIDE SEQUENCE [LARGE SCALE GENOMIC DNA]</scope>
    <source>
        <strain evidence="2 3">130c</strain>
    </source>
</reference>
<feature type="compositionally biased region" description="Polar residues" evidence="1">
    <location>
        <begin position="517"/>
        <end position="531"/>
    </location>
</feature>
<dbReference type="AlphaFoldDB" id="A0A077ZWJ2"/>
<feature type="region of interest" description="Disordered" evidence="1">
    <location>
        <begin position="280"/>
        <end position="314"/>
    </location>
</feature>
<evidence type="ECO:0000313" key="2">
    <source>
        <dbReference type="EMBL" id="CDW72816.1"/>
    </source>
</evidence>
<dbReference type="Proteomes" id="UP000039865">
    <property type="component" value="Unassembled WGS sequence"/>
</dbReference>
<dbReference type="InParanoid" id="A0A077ZWJ2"/>
<accession>A0A077ZWJ2</accession>
<organism evidence="2 3">
    <name type="scientific">Stylonychia lemnae</name>
    <name type="common">Ciliate</name>
    <dbReference type="NCBI Taxonomy" id="5949"/>
    <lineage>
        <taxon>Eukaryota</taxon>
        <taxon>Sar</taxon>
        <taxon>Alveolata</taxon>
        <taxon>Ciliophora</taxon>
        <taxon>Intramacronucleata</taxon>
        <taxon>Spirotrichea</taxon>
        <taxon>Stichotrichia</taxon>
        <taxon>Sporadotrichida</taxon>
        <taxon>Oxytrichidae</taxon>
        <taxon>Stylonychinae</taxon>
        <taxon>Stylonychia</taxon>
    </lineage>
</organism>
<proteinExistence type="predicted"/>
<sequence>MNSSVILRKKARVKNLLKTVVAVVLTLIQAAPRMQIETDKLAQSSNQEGSQCMIIVLILHQLLDDQGKVNFKYLKYNSSELFEKLPIFDEAMMNFNVDEFRDPWTKLAKAIVSPYSNFRFHLEIAKQNFKKQEQLPFFYPHKNFNKEDNSRRESNLEFLAGFGGILQVQHNNNGKRSTSNQNPQSKLIFQNYGSNNGMNQRQSTMYQQNLIQNQMSNNSNSTNYQQTNQGNKSKYLMKYLTQATGRAEQNQYLQRHSTSLIKNNSNQDISSMNAIFEQIPEVDTKNVSSDDSSESGKKSSSSNEPQESIPIIGNPTQFEPMLQQKVSIQSNLNFSKTPRLDFKKIINQFDEQQQKLSPLKQRISQMNQFKINQINTQRNYIQRFKDYSNSYLNNQTNNNTNHLTMNTPRTNQNTDGASFKFIKRGNTPAGYMTSRAIPQNQKQLQSDFQTAISETQRKSQLYPILQSPTKRSSNIMYNQVVREITKKRRSVRRNIQNVYNHTVQQSTSLGMGGGPGSISSLIKQNSGSPKNTIQLQQHFSNQSSQQQEQ</sequence>
<dbReference type="EMBL" id="CCKQ01001695">
    <property type="protein sequence ID" value="CDW72816.1"/>
    <property type="molecule type" value="Genomic_DNA"/>
</dbReference>
<gene>
    <name evidence="2" type="primary">Contig3327.g3559</name>
    <name evidence="2" type="ORF">STYLEM_1781</name>
</gene>
<protein>
    <submittedName>
        <fullName evidence="2">Uncharacterized protein</fullName>
    </submittedName>
</protein>
<feature type="region of interest" description="Disordered" evidence="1">
    <location>
        <begin position="505"/>
        <end position="531"/>
    </location>
</feature>